<proteinExistence type="predicted"/>
<evidence type="ECO:0000313" key="1">
    <source>
        <dbReference type="EMBL" id="QBE95937.1"/>
    </source>
</evidence>
<protein>
    <submittedName>
        <fullName evidence="1">Uncharacterized protein</fullName>
    </submittedName>
</protein>
<sequence>MQCASEKGKQAGIFRKMRVSEKGSEYEVFYYSEGA</sequence>
<name>A0A4P6LYC1_9FIRM</name>
<evidence type="ECO:0000313" key="2">
    <source>
        <dbReference type="Proteomes" id="UP000289794"/>
    </source>
</evidence>
<gene>
    <name evidence="1" type="ORF">PMF13cell1_01463</name>
</gene>
<organism evidence="1 2">
    <name type="scientific">Blautia producta</name>
    <dbReference type="NCBI Taxonomy" id="33035"/>
    <lineage>
        <taxon>Bacteria</taxon>
        <taxon>Bacillati</taxon>
        <taxon>Bacillota</taxon>
        <taxon>Clostridia</taxon>
        <taxon>Lachnospirales</taxon>
        <taxon>Lachnospiraceae</taxon>
        <taxon>Blautia</taxon>
    </lineage>
</organism>
<dbReference type="KEGG" id="bpro:PMF13cell1_01463"/>
<dbReference type="Proteomes" id="UP000289794">
    <property type="component" value="Chromosome"/>
</dbReference>
<dbReference type="EMBL" id="CP035945">
    <property type="protein sequence ID" value="QBE95937.1"/>
    <property type="molecule type" value="Genomic_DNA"/>
</dbReference>
<reference evidence="1 2" key="1">
    <citation type="submission" date="2019-01" db="EMBL/GenBank/DDBJ databases">
        <title>PMF-metabolizing Aryl O-demethylase.</title>
        <authorList>
            <person name="Kim M."/>
        </authorList>
    </citation>
    <scope>NUCLEOTIDE SEQUENCE [LARGE SCALE GENOMIC DNA]</scope>
    <source>
        <strain evidence="1 2">PMF1</strain>
    </source>
</reference>
<accession>A0A4P6LYC1</accession>
<dbReference type="AlphaFoldDB" id="A0A4P6LYC1"/>